<evidence type="ECO:0000256" key="1">
    <source>
        <dbReference type="SAM" id="MobiDB-lite"/>
    </source>
</evidence>
<dbReference type="RefSeq" id="WP_086319752.1">
    <property type="nucleotide sequence ID" value="NZ_CP132382.1"/>
</dbReference>
<feature type="region of interest" description="Disordered" evidence="1">
    <location>
        <begin position="35"/>
        <end position="68"/>
    </location>
</feature>
<reference evidence="3 4" key="1">
    <citation type="submission" date="2017-03" db="EMBL/GenBank/DDBJ databases">
        <title>Comparative genomics of honeybee gut symbionts reveal geographically distinct and subgroup specific antibiotic resistance.</title>
        <authorList>
            <person name="Ludvigsen J."/>
            <person name="Porcellato D."/>
            <person name="Labee-Lund T.M."/>
            <person name="Amdam G.V."/>
            <person name="Rudi K."/>
        </authorList>
    </citation>
    <scope>NUCLEOTIDE SEQUENCE [LARGE SCALE GENOMIC DNA]</scope>
    <source>
        <strain evidence="3 4">A-4-12</strain>
    </source>
</reference>
<sequence>MGILNNIFSKIFPNAQAAVGHAKDAVKEQVDKITDTVKDKTSDNTSSNNTNNSNSDQNQQNTSDNKAPISEIDVMSILDNLAKKFPEKLNWKTSIVDLLKLLGIDSSLDARKKLATELNYTGSTDDTASMNTWLIKEVMKKIAEKGGNVSHLFS</sequence>
<dbReference type="EMBL" id="NASK01000045">
    <property type="protein sequence ID" value="OTQ53985.1"/>
    <property type="molecule type" value="Genomic_DNA"/>
</dbReference>
<accession>A0A242NYN0</accession>
<dbReference type="AlphaFoldDB" id="A0A242NYN0"/>
<protein>
    <recommendedName>
        <fullName evidence="2">DUF3597 domain-containing protein</fullName>
    </recommendedName>
</protein>
<feature type="compositionally biased region" description="Low complexity" evidence="1">
    <location>
        <begin position="43"/>
        <end position="65"/>
    </location>
</feature>
<dbReference type="OrthoDB" id="5524840at2"/>
<dbReference type="InterPro" id="IPR022016">
    <property type="entry name" value="DUF3597"/>
</dbReference>
<feature type="domain" description="DUF3597" evidence="2">
    <location>
        <begin position="30"/>
        <end position="149"/>
    </location>
</feature>
<evidence type="ECO:0000313" key="3">
    <source>
        <dbReference type="EMBL" id="OTQ53985.1"/>
    </source>
</evidence>
<dbReference type="Proteomes" id="UP000194968">
    <property type="component" value="Unassembled WGS sequence"/>
</dbReference>
<gene>
    <name evidence="3" type="ORF">B6D06_00370</name>
</gene>
<evidence type="ECO:0000259" key="2">
    <source>
        <dbReference type="Pfam" id="PF12200"/>
    </source>
</evidence>
<dbReference type="SUPFAM" id="SSF158634">
    <property type="entry name" value="RPA2825-like"/>
    <property type="match status" value="1"/>
</dbReference>
<proteinExistence type="predicted"/>
<name>A0A242NYN0_9GAMM</name>
<dbReference type="Pfam" id="PF12200">
    <property type="entry name" value="DUF3597"/>
    <property type="match status" value="1"/>
</dbReference>
<dbReference type="GeneID" id="99744441"/>
<evidence type="ECO:0000313" key="4">
    <source>
        <dbReference type="Proteomes" id="UP000194968"/>
    </source>
</evidence>
<organism evidence="3 4">
    <name type="scientific">Gilliamella apis</name>
    <dbReference type="NCBI Taxonomy" id="1970738"/>
    <lineage>
        <taxon>Bacteria</taxon>
        <taxon>Pseudomonadati</taxon>
        <taxon>Pseudomonadota</taxon>
        <taxon>Gammaproteobacteria</taxon>
        <taxon>Orbales</taxon>
        <taxon>Orbaceae</taxon>
        <taxon>Gilliamella</taxon>
    </lineage>
</organism>
<comment type="caution">
    <text evidence="3">The sequence shown here is derived from an EMBL/GenBank/DDBJ whole genome shotgun (WGS) entry which is preliminary data.</text>
</comment>